<dbReference type="CDD" id="cd06558">
    <property type="entry name" value="crotonase-like"/>
    <property type="match status" value="1"/>
</dbReference>
<dbReference type="InterPro" id="IPR001753">
    <property type="entry name" value="Enoyl-CoA_hydra/iso"/>
</dbReference>
<evidence type="ECO:0000256" key="3">
    <source>
        <dbReference type="ARBA" id="ARBA00023235"/>
    </source>
</evidence>
<evidence type="ECO:0000313" key="4">
    <source>
        <dbReference type="EMBL" id="PTW63545.1"/>
    </source>
</evidence>
<dbReference type="Pfam" id="PF00378">
    <property type="entry name" value="ECH_1"/>
    <property type="match status" value="1"/>
</dbReference>
<dbReference type="AlphaFoldDB" id="A0A2T5VIF8"/>
<dbReference type="InterPro" id="IPR051053">
    <property type="entry name" value="ECH/Chromodomain_protein"/>
</dbReference>
<dbReference type="PANTHER" id="PTHR43684:SF1">
    <property type="entry name" value="ENOYL-COA DELTA ISOMERASE 2"/>
    <property type="match status" value="1"/>
</dbReference>
<sequence>MGKANETHTPKPVAVDDGRQAREALVLYRREGRCVRLTLNRPGRGNSLVPEFVEAFRQALVQARDESPDLLLIDAAGKAFSSGGDIAGFLRHADTVAGLEAYASTLVGSLNAAILDLMAFPAPVLVGVQGPVTGGSLGFLLASDIVVMSEAAFVQPYYAEVGFAPDGGWTAMLPRRIGEARALEIQLLNRRVDAWRAHALGLASSVAAADEFQQMLAQHVETLLAKAGGTLAATRALIRGPQRQAEIARMLEAERELFVERVALPEVVDRMRRFDARSAKDNR</sequence>
<protein>
    <submittedName>
        <fullName evidence="4">2-(1,2-epoxy-1,2-dihydrophenyl)acetyl-CoA isomerase</fullName>
    </submittedName>
</protein>
<dbReference type="SUPFAM" id="SSF52096">
    <property type="entry name" value="ClpP/crotonase"/>
    <property type="match status" value="1"/>
</dbReference>
<reference evidence="4 5" key="1">
    <citation type="submission" date="2018-04" db="EMBL/GenBank/DDBJ databases">
        <title>Genomic Encyclopedia of Archaeal and Bacterial Type Strains, Phase II (KMG-II): from individual species to whole genera.</title>
        <authorList>
            <person name="Goeker M."/>
        </authorList>
    </citation>
    <scope>NUCLEOTIDE SEQUENCE [LARGE SCALE GENOMIC DNA]</scope>
    <source>
        <strain evidence="4 5">DSM 23382</strain>
    </source>
</reference>
<accession>A0A2T5VIF8</accession>
<evidence type="ECO:0000256" key="1">
    <source>
        <dbReference type="ARBA" id="ARBA00004275"/>
    </source>
</evidence>
<comment type="caution">
    <text evidence="4">The sequence shown here is derived from an EMBL/GenBank/DDBJ whole genome shotgun (WGS) entry which is preliminary data.</text>
</comment>
<dbReference type="Proteomes" id="UP000244081">
    <property type="component" value="Unassembled WGS sequence"/>
</dbReference>
<dbReference type="GO" id="GO:0004165">
    <property type="term" value="F:delta(3)-delta(2)-enoyl-CoA isomerase activity"/>
    <property type="evidence" value="ECO:0007669"/>
    <property type="project" value="UniProtKB-ARBA"/>
</dbReference>
<evidence type="ECO:0000313" key="5">
    <source>
        <dbReference type="Proteomes" id="UP000244081"/>
    </source>
</evidence>
<keyword evidence="5" id="KW-1185">Reference proteome</keyword>
<dbReference type="Gene3D" id="3.90.226.10">
    <property type="entry name" value="2-enoyl-CoA Hydratase, Chain A, domain 1"/>
    <property type="match status" value="1"/>
</dbReference>
<dbReference type="OrthoDB" id="9777711at2"/>
<name>A0A2T5VIF8_9HYPH</name>
<keyword evidence="3 4" id="KW-0413">Isomerase</keyword>
<dbReference type="InterPro" id="IPR029045">
    <property type="entry name" value="ClpP/crotonase-like_dom_sf"/>
</dbReference>
<gene>
    <name evidence="4" type="ORF">C8N35_1011600</name>
</gene>
<dbReference type="PANTHER" id="PTHR43684">
    <property type="match status" value="1"/>
</dbReference>
<dbReference type="EMBL" id="QAYG01000001">
    <property type="protein sequence ID" value="PTW63545.1"/>
    <property type="molecule type" value="Genomic_DNA"/>
</dbReference>
<comment type="subcellular location">
    <subcellularLocation>
        <location evidence="1">Peroxisome</location>
    </subcellularLocation>
</comment>
<keyword evidence="2" id="KW-0576">Peroxisome</keyword>
<evidence type="ECO:0000256" key="2">
    <source>
        <dbReference type="ARBA" id="ARBA00023140"/>
    </source>
</evidence>
<organism evidence="4 5">
    <name type="scientific">Breoghania corrubedonensis</name>
    <dbReference type="NCBI Taxonomy" id="665038"/>
    <lineage>
        <taxon>Bacteria</taxon>
        <taxon>Pseudomonadati</taxon>
        <taxon>Pseudomonadota</taxon>
        <taxon>Alphaproteobacteria</taxon>
        <taxon>Hyphomicrobiales</taxon>
        <taxon>Stappiaceae</taxon>
        <taxon>Breoghania</taxon>
    </lineage>
</organism>
<dbReference type="RefSeq" id="WP_107988959.1">
    <property type="nucleotide sequence ID" value="NZ_QAYG01000001.1"/>
</dbReference>
<proteinExistence type="predicted"/>